<gene>
    <name evidence="2" type="ORF">GOODEAATRI_000860</name>
</gene>
<dbReference type="EMBL" id="JAHRIO010050000">
    <property type="protein sequence ID" value="MEQ2173771.1"/>
    <property type="molecule type" value="Genomic_DNA"/>
</dbReference>
<accession>A0ABV0NRX0</accession>
<reference evidence="2 3" key="1">
    <citation type="submission" date="2021-06" db="EMBL/GenBank/DDBJ databases">
        <authorList>
            <person name="Palmer J.M."/>
        </authorList>
    </citation>
    <scope>NUCLEOTIDE SEQUENCE [LARGE SCALE GENOMIC DNA]</scope>
    <source>
        <strain evidence="2 3">GA_2019</strain>
        <tissue evidence="2">Muscle</tissue>
    </source>
</reference>
<name>A0ABV0NRX0_9TELE</name>
<evidence type="ECO:0000313" key="3">
    <source>
        <dbReference type="Proteomes" id="UP001476798"/>
    </source>
</evidence>
<protein>
    <submittedName>
        <fullName evidence="2">Uncharacterized protein</fullName>
    </submittedName>
</protein>
<feature type="region of interest" description="Disordered" evidence="1">
    <location>
        <begin position="62"/>
        <end position="85"/>
    </location>
</feature>
<feature type="compositionally biased region" description="Low complexity" evidence="1">
    <location>
        <begin position="62"/>
        <end position="76"/>
    </location>
</feature>
<comment type="caution">
    <text evidence="2">The sequence shown here is derived from an EMBL/GenBank/DDBJ whole genome shotgun (WGS) entry which is preliminary data.</text>
</comment>
<dbReference type="Proteomes" id="UP001476798">
    <property type="component" value="Unassembled WGS sequence"/>
</dbReference>
<evidence type="ECO:0000313" key="2">
    <source>
        <dbReference type="EMBL" id="MEQ2173771.1"/>
    </source>
</evidence>
<keyword evidence="3" id="KW-1185">Reference proteome</keyword>
<sequence length="194" mass="21234">MPDMFIRSFKQAIFEPVLYKLFIRGNRTKTPFNNSLISEGRFSSYCLRVVFLPDGQQFVQQIGSSSQQSASGHIQSLPPPRVRAQRRHHPAVVLQRLGDHVAVKRELLIEAPVPAEINHTRPRPGEAEAPVHALCPPPLSASFWQVGSASAGASWVPTEAGAKQRKEPGGHKHPVLGLSSSCRGGHSLKTTRAL</sequence>
<organism evidence="2 3">
    <name type="scientific">Goodea atripinnis</name>
    <dbReference type="NCBI Taxonomy" id="208336"/>
    <lineage>
        <taxon>Eukaryota</taxon>
        <taxon>Metazoa</taxon>
        <taxon>Chordata</taxon>
        <taxon>Craniata</taxon>
        <taxon>Vertebrata</taxon>
        <taxon>Euteleostomi</taxon>
        <taxon>Actinopterygii</taxon>
        <taxon>Neopterygii</taxon>
        <taxon>Teleostei</taxon>
        <taxon>Neoteleostei</taxon>
        <taxon>Acanthomorphata</taxon>
        <taxon>Ovalentaria</taxon>
        <taxon>Atherinomorphae</taxon>
        <taxon>Cyprinodontiformes</taxon>
        <taxon>Goodeidae</taxon>
        <taxon>Goodea</taxon>
    </lineage>
</organism>
<feature type="compositionally biased region" description="Polar residues" evidence="1">
    <location>
        <begin position="178"/>
        <end position="194"/>
    </location>
</feature>
<proteinExistence type="predicted"/>
<feature type="region of interest" description="Disordered" evidence="1">
    <location>
        <begin position="155"/>
        <end position="194"/>
    </location>
</feature>
<evidence type="ECO:0000256" key="1">
    <source>
        <dbReference type="SAM" id="MobiDB-lite"/>
    </source>
</evidence>